<gene>
    <name evidence="2" type="ORF">DDQ41_30675</name>
    <name evidence="3" type="ORF">SSP531S_10310</name>
</gene>
<dbReference type="OrthoDB" id="3288614at2"/>
<reference evidence="3 5" key="2">
    <citation type="submission" date="2018-07" db="EMBL/GenBank/DDBJ databases">
        <title>Whole Genome Shotgun Sequence of Streptomyces spongiicola strain 531S.</title>
        <authorList>
            <person name="Dohra H."/>
            <person name="Kodani S."/>
        </authorList>
    </citation>
    <scope>NUCLEOTIDE SEQUENCE [LARGE SCALE GENOMIC DNA]</scope>
    <source>
        <strain evidence="3 5">531S</strain>
    </source>
</reference>
<accession>A0A2S1Z8A3</accession>
<evidence type="ECO:0000313" key="4">
    <source>
        <dbReference type="Proteomes" id="UP000245051"/>
    </source>
</evidence>
<name>A0A2S1Z8A3_9ACTN</name>
<dbReference type="Pfam" id="PF01370">
    <property type="entry name" value="Epimerase"/>
    <property type="match status" value="1"/>
</dbReference>
<dbReference type="GO" id="GO:0004029">
    <property type="term" value="F:aldehyde dehydrogenase (NAD+) activity"/>
    <property type="evidence" value="ECO:0007669"/>
    <property type="project" value="TreeGrafter"/>
</dbReference>
<dbReference type="GO" id="GO:0005737">
    <property type="term" value="C:cytoplasm"/>
    <property type="evidence" value="ECO:0007669"/>
    <property type="project" value="TreeGrafter"/>
</dbReference>
<dbReference type="EMBL" id="BGZL01000002">
    <property type="protein sequence ID" value="GBP99636.1"/>
    <property type="molecule type" value="Genomic_DNA"/>
</dbReference>
<dbReference type="InterPro" id="IPR036291">
    <property type="entry name" value="NAD(P)-bd_dom_sf"/>
</dbReference>
<dbReference type="PANTHER" id="PTHR48079">
    <property type="entry name" value="PROTEIN YEEZ"/>
    <property type="match status" value="1"/>
</dbReference>
<feature type="domain" description="NAD-dependent epimerase/dehydratase" evidence="1">
    <location>
        <begin position="20"/>
        <end position="257"/>
    </location>
</feature>
<keyword evidence="4" id="KW-1185">Reference proteome</keyword>
<dbReference type="InterPro" id="IPR051783">
    <property type="entry name" value="NAD(P)-dependent_oxidoreduct"/>
</dbReference>
<dbReference type="EMBL" id="CP029254">
    <property type="protein sequence ID" value="AWK12560.1"/>
    <property type="molecule type" value="Genomic_DNA"/>
</dbReference>
<dbReference type="Proteomes" id="UP000245051">
    <property type="component" value="Chromosome"/>
</dbReference>
<evidence type="ECO:0000313" key="5">
    <source>
        <dbReference type="Proteomes" id="UP000265354"/>
    </source>
</evidence>
<protein>
    <submittedName>
        <fullName evidence="3">NAD-dependent epimerase/dehydratase</fullName>
    </submittedName>
</protein>
<proteinExistence type="predicted"/>
<dbReference type="KEGG" id="sspo:DDQ41_30675"/>
<sequence>MEAGTADIEKRSAVKRTPLVTVLGASGFVGSSVTRALANRRIRLRAVARRPSTPAPGQAETTVVTADLTDREALAEAVAGSDAVIHLLLGDGGWRAAESDPGAERVNVGVMRDLVDVLRPAPGEVTPPLVVYGGAASQVGVPRREPLDGTEPDRPETAYDRQKLAAEQHLLKATAEGRVRGVSLRLPTVFGESAAPGAGDRGVVSAMARRALDGRTLTMWHDGTVRRDLVHVDDVAAAFTAALDHPGSLVGGHWLIGAGRGDALGEVFRLVARTAADVLGRPPVDVVSVEPPAHAPATDFRSVTLDSSAFRAATGWHPRIPLHEGVRRAVTALARGRDDPR</sequence>
<dbReference type="AlphaFoldDB" id="A0A2S1Z8A3"/>
<evidence type="ECO:0000313" key="3">
    <source>
        <dbReference type="EMBL" id="GBP99636.1"/>
    </source>
</evidence>
<organism evidence="3 5">
    <name type="scientific">Streptomyces spongiicola</name>
    <dbReference type="NCBI Taxonomy" id="1690221"/>
    <lineage>
        <taxon>Bacteria</taxon>
        <taxon>Bacillati</taxon>
        <taxon>Actinomycetota</taxon>
        <taxon>Actinomycetes</taxon>
        <taxon>Kitasatosporales</taxon>
        <taxon>Streptomycetaceae</taxon>
        <taxon>Streptomyces</taxon>
    </lineage>
</organism>
<evidence type="ECO:0000313" key="2">
    <source>
        <dbReference type="EMBL" id="AWK12560.1"/>
    </source>
</evidence>
<dbReference type="Gene3D" id="3.40.50.720">
    <property type="entry name" value="NAD(P)-binding Rossmann-like Domain"/>
    <property type="match status" value="1"/>
</dbReference>
<dbReference type="PANTHER" id="PTHR48079:SF6">
    <property type="entry name" value="NAD(P)-BINDING DOMAIN-CONTAINING PROTEIN-RELATED"/>
    <property type="match status" value="1"/>
</dbReference>
<dbReference type="SUPFAM" id="SSF51735">
    <property type="entry name" value="NAD(P)-binding Rossmann-fold domains"/>
    <property type="match status" value="1"/>
</dbReference>
<dbReference type="InterPro" id="IPR001509">
    <property type="entry name" value="Epimerase_deHydtase"/>
</dbReference>
<reference evidence="2 4" key="1">
    <citation type="submission" date="2018-05" db="EMBL/GenBank/DDBJ databases">
        <title>Complete genome sequence of the Type Strain of Streptomyces spongiicola HNM0071, the producer of staurosporine.</title>
        <authorList>
            <person name="Zhou S."/>
            <person name="Huang X."/>
        </authorList>
    </citation>
    <scope>NUCLEOTIDE SEQUENCE [LARGE SCALE GENOMIC DNA]</scope>
    <source>
        <strain evidence="2 4">HNM0071</strain>
    </source>
</reference>
<dbReference type="Proteomes" id="UP000265354">
    <property type="component" value="Unassembled WGS sequence"/>
</dbReference>
<evidence type="ECO:0000259" key="1">
    <source>
        <dbReference type="Pfam" id="PF01370"/>
    </source>
</evidence>